<organism evidence="8 9">
    <name type="scientific">Ambispora leptoticha</name>
    <dbReference type="NCBI Taxonomy" id="144679"/>
    <lineage>
        <taxon>Eukaryota</taxon>
        <taxon>Fungi</taxon>
        <taxon>Fungi incertae sedis</taxon>
        <taxon>Mucoromycota</taxon>
        <taxon>Glomeromycotina</taxon>
        <taxon>Glomeromycetes</taxon>
        <taxon>Archaeosporales</taxon>
        <taxon>Ambisporaceae</taxon>
        <taxon>Ambispora</taxon>
    </lineage>
</organism>
<comment type="caution">
    <text evidence="8">The sequence shown here is derived from an EMBL/GenBank/DDBJ whole genome shotgun (WGS) entry which is preliminary data.</text>
</comment>
<dbReference type="GO" id="GO:0003723">
    <property type="term" value="F:RNA binding"/>
    <property type="evidence" value="ECO:0007669"/>
    <property type="project" value="InterPro"/>
</dbReference>
<comment type="similarity">
    <text evidence="3">Belongs to the eukaryotic ribosomal protein eL14 family.</text>
</comment>
<keyword evidence="5" id="KW-0689">Ribosomal protein</keyword>
<dbReference type="InterPro" id="IPR039660">
    <property type="entry name" value="Ribosomal_eL14"/>
</dbReference>
<evidence type="ECO:0000259" key="7">
    <source>
        <dbReference type="Pfam" id="PF01929"/>
    </source>
</evidence>
<dbReference type="GO" id="GO:0006412">
    <property type="term" value="P:translation"/>
    <property type="evidence" value="ECO:0007669"/>
    <property type="project" value="InterPro"/>
</dbReference>
<name>A0A9N9AWU0_9GLOM</name>
<dbReference type="InterPro" id="IPR002784">
    <property type="entry name" value="Ribosomal_eL14_dom"/>
</dbReference>
<dbReference type="AlphaFoldDB" id="A0A9N9AWU0"/>
<proteinExistence type="inferred from homology"/>
<comment type="function">
    <text evidence="1">Component of the ribosome, a large ribonucleoprotein complex responsible for the synthesis of proteins in the cell. The small ribosomal subunit (SSU) binds messenger RNAs (mRNAs) and translates the encoded message by selecting cognate aminoacyl-transfer RNA (tRNA) molecules. The large subunit (LSU) contains the ribosomal catalytic site termed the peptidyl transferase center (PTC), which catalyzes the formation of peptide bonds, thereby polymerizing the amino acids delivered by tRNAs into a polypeptide chain. The nascent polypeptides leave the ribosome through a tunnel in the LSU and interact with protein factors that function in enzymatic processing, targeting, and the membrane insertion of nascent chains at the exit of the ribosomal tunnel.</text>
</comment>
<dbReference type="GO" id="GO:0003735">
    <property type="term" value="F:structural constituent of ribosome"/>
    <property type="evidence" value="ECO:0007669"/>
    <property type="project" value="InterPro"/>
</dbReference>
<dbReference type="PANTHER" id="PTHR11127:SF2">
    <property type="entry name" value="LARGE RIBOSOMAL SUBUNIT PROTEIN EL14"/>
    <property type="match status" value="1"/>
</dbReference>
<evidence type="ECO:0000256" key="1">
    <source>
        <dbReference type="ARBA" id="ARBA00004021"/>
    </source>
</evidence>
<dbReference type="Pfam" id="PF01929">
    <property type="entry name" value="Ribosomal_L14e"/>
    <property type="match status" value="1"/>
</dbReference>
<dbReference type="FunFam" id="2.30.30.30:FF:000030">
    <property type="entry name" value="60S ribosomal protein L14"/>
    <property type="match status" value="1"/>
</dbReference>
<dbReference type="GO" id="GO:0022625">
    <property type="term" value="C:cytosolic large ribosomal subunit"/>
    <property type="evidence" value="ECO:0007669"/>
    <property type="project" value="TreeGrafter"/>
</dbReference>
<evidence type="ECO:0000256" key="4">
    <source>
        <dbReference type="ARBA" id="ARBA00022490"/>
    </source>
</evidence>
<keyword evidence="4" id="KW-0963">Cytoplasm</keyword>
<keyword evidence="6" id="KW-0687">Ribonucleoprotein</keyword>
<accession>A0A9N9AWU0</accession>
<sequence length="191" mass="22125">MVVSCCDSSRKIEGHPSTFDLQNYLDIYMELIDYIWRGIVFTNKLKAESLFAVKRQGAFKRLVEVGRVVFLNYGDDTGKLAVIVDIIDHNRALVDGPSTGVPRHAHPYRRLTLTDIVIEKFPRGARSPTVKKFFDNQKILDKWNKTAWSKKLENRKKRAALTDFDRFKLLKLKKQRRCLLQKEISALKAKS</sequence>
<gene>
    <name evidence="8" type="ORF">ALEPTO_LOCUS5605</name>
</gene>
<dbReference type="EMBL" id="CAJVPS010001619">
    <property type="protein sequence ID" value="CAG8545160.1"/>
    <property type="molecule type" value="Genomic_DNA"/>
</dbReference>
<dbReference type="PANTHER" id="PTHR11127">
    <property type="entry name" value="60S RIBOSOMAL PROTEIN L14"/>
    <property type="match status" value="1"/>
</dbReference>
<feature type="domain" description="Large ribosomal subunit protein eL14" evidence="7">
    <location>
        <begin position="102"/>
        <end position="177"/>
    </location>
</feature>
<evidence type="ECO:0000313" key="9">
    <source>
        <dbReference type="Proteomes" id="UP000789508"/>
    </source>
</evidence>
<comment type="subcellular location">
    <subcellularLocation>
        <location evidence="2">Cytoplasm</location>
    </subcellularLocation>
</comment>
<dbReference type="OrthoDB" id="1875589at2759"/>
<dbReference type="SUPFAM" id="SSF50104">
    <property type="entry name" value="Translation proteins SH3-like domain"/>
    <property type="match status" value="1"/>
</dbReference>
<reference evidence="8" key="1">
    <citation type="submission" date="2021-06" db="EMBL/GenBank/DDBJ databases">
        <authorList>
            <person name="Kallberg Y."/>
            <person name="Tangrot J."/>
            <person name="Rosling A."/>
        </authorList>
    </citation>
    <scope>NUCLEOTIDE SEQUENCE</scope>
    <source>
        <strain evidence="8">FL130A</strain>
    </source>
</reference>
<dbReference type="GO" id="GO:0042273">
    <property type="term" value="P:ribosomal large subunit biogenesis"/>
    <property type="evidence" value="ECO:0007669"/>
    <property type="project" value="TreeGrafter"/>
</dbReference>
<dbReference type="InterPro" id="IPR008991">
    <property type="entry name" value="Translation_prot_SH3-like_sf"/>
</dbReference>
<evidence type="ECO:0000313" key="8">
    <source>
        <dbReference type="EMBL" id="CAG8545160.1"/>
    </source>
</evidence>
<dbReference type="InterPro" id="IPR014722">
    <property type="entry name" value="Rib_uL2_dom2"/>
</dbReference>
<dbReference type="CDD" id="cd23702">
    <property type="entry name" value="eL14"/>
    <property type="match status" value="1"/>
</dbReference>
<evidence type="ECO:0000256" key="2">
    <source>
        <dbReference type="ARBA" id="ARBA00004496"/>
    </source>
</evidence>
<evidence type="ECO:0000256" key="5">
    <source>
        <dbReference type="ARBA" id="ARBA00022980"/>
    </source>
</evidence>
<dbReference type="Gene3D" id="6.10.250.2270">
    <property type="match status" value="1"/>
</dbReference>
<dbReference type="Proteomes" id="UP000789508">
    <property type="component" value="Unassembled WGS sequence"/>
</dbReference>
<protein>
    <submittedName>
        <fullName evidence="8">6574_t:CDS:1</fullName>
    </submittedName>
</protein>
<evidence type="ECO:0000256" key="3">
    <source>
        <dbReference type="ARBA" id="ARBA00006592"/>
    </source>
</evidence>
<dbReference type="Gene3D" id="2.30.30.30">
    <property type="match status" value="1"/>
</dbReference>
<keyword evidence="9" id="KW-1185">Reference proteome</keyword>
<evidence type="ECO:0000256" key="6">
    <source>
        <dbReference type="ARBA" id="ARBA00023274"/>
    </source>
</evidence>